<dbReference type="GO" id="GO:0005829">
    <property type="term" value="C:cytosol"/>
    <property type="evidence" value="ECO:0007669"/>
    <property type="project" value="TreeGrafter"/>
</dbReference>
<proteinExistence type="inferred from homology"/>
<dbReference type="Pfam" id="PF01668">
    <property type="entry name" value="SmpB"/>
    <property type="match status" value="1"/>
</dbReference>
<protein>
    <recommendedName>
        <fullName evidence="3">SsrA-binding protein</fullName>
    </recommendedName>
    <alternativeName>
        <fullName evidence="3">Small protein B</fullName>
    </alternativeName>
</protein>
<feature type="region of interest" description="Disordered" evidence="4">
    <location>
        <begin position="139"/>
        <end position="175"/>
    </location>
</feature>
<dbReference type="GO" id="GO:0003723">
    <property type="term" value="F:RNA binding"/>
    <property type="evidence" value="ECO:0007669"/>
    <property type="project" value="UniProtKB-UniRule"/>
</dbReference>
<evidence type="ECO:0000256" key="2">
    <source>
        <dbReference type="ARBA" id="ARBA00022884"/>
    </source>
</evidence>
<feature type="compositionally biased region" description="Basic and acidic residues" evidence="4">
    <location>
        <begin position="166"/>
        <end position="175"/>
    </location>
</feature>
<organism evidence="5">
    <name type="scientific">Streptomyces sp. NBC_00003</name>
    <dbReference type="NCBI Taxonomy" id="2903608"/>
    <lineage>
        <taxon>Bacteria</taxon>
        <taxon>Bacillati</taxon>
        <taxon>Actinomycetota</taxon>
        <taxon>Actinomycetes</taxon>
        <taxon>Kitasatosporales</taxon>
        <taxon>Streptomycetaceae</taxon>
        <taxon>Streptomyces</taxon>
    </lineage>
</organism>
<evidence type="ECO:0000256" key="3">
    <source>
        <dbReference type="HAMAP-Rule" id="MF_00023"/>
    </source>
</evidence>
<dbReference type="PROSITE" id="PS01317">
    <property type="entry name" value="SSRP"/>
    <property type="match status" value="1"/>
</dbReference>
<dbReference type="GO" id="GO:0070929">
    <property type="term" value="P:trans-translation"/>
    <property type="evidence" value="ECO:0007669"/>
    <property type="project" value="UniProtKB-UniRule"/>
</dbReference>
<accession>A0AAU2V8J9</accession>
<dbReference type="SUPFAM" id="SSF74982">
    <property type="entry name" value="Small protein B (SmpB)"/>
    <property type="match status" value="1"/>
</dbReference>
<reference evidence="5" key="1">
    <citation type="submission" date="2022-10" db="EMBL/GenBank/DDBJ databases">
        <title>The complete genomes of actinobacterial strains from the NBC collection.</title>
        <authorList>
            <person name="Joergensen T.S."/>
            <person name="Alvarez Arevalo M."/>
            <person name="Sterndorff E.B."/>
            <person name="Faurdal D."/>
            <person name="Vuksanovic O."/>
            <person name="Mourched A.-S."/>
            <person name="Charusanti P."/>
            <person name="Shaw S."/>
            <person name="Blin K."/>
            <person name="Weber T."/>
        </authorList>
    </citation>
    <scope>NUCLEOTIDE SEQUENCE</scope>
    <source>
        <strain evidence="5">NBC_00003</strain>
    </source>
</reference>
<keyword evidence="1 3" id="KW-0963">Cytoplasm</keyword>
<evidence type="ECO:0000256" key="4">
    <source>
        <dbReference type="SAM" id="MobiDB-lite"/>
    </source>
</evidence>
<dbReference type="InterPro" id="IPR023620">
    <property type="entry name" value="SmpB"/>
</dbReference>
<sequence length="175" mass="20065">MAKNTGKDKEKDSKRKLVAQNKKARHDYLIIDTYECGLVLTGTEVKSLRQGRASLVDGFVQIDGGEAWLHNVHVPEYAQGTWTNHSARRKRKLLLHRMEIDKLESKSGESGHTIVPLALYFKDGRAKIEIALAKGKKEYDKRQTLREKQDRRETDRAISAVKRKERASLRQARAE</sequence>
<evidence type="ECO:0000256" key="1">
    <source>
        <dbReference type="ARBA" id="ARBA00022490"/>
    </source>
</evidence>
<dbReference type="NCBIfam" id="TIGR00086">
    <property type="entry name" value="smpB"/>
    <property type="match status" value="1"/>
</dbReference>
<comment type="subcellular location">
    <subcellularLocation>
        <location evidence="3">Cytoplasm</location>
    </subcellularLocation>
    <text evidence="3">The tmRNA-SmpB complex associates with stalled 70S ribosomes.</text>
</comment>
<evidence type="ECO:0000313" key="5">
    <source>
        <dbReference type="EMBL" id="WTW63680.1"/>
    </source>
</evidence>
<keyword evidence="2 3" id="KW-0694">RNA-binding</keyword>
<dbReference type="HAMAP" id="MF_00023">
    <property type="entry name" value="SmpB"/>
    <property type="match status" value="1"/>
</dbReference>
<dbReference type="NCBIfam" id="NF003843">
    <property type="entry name" value="PRK05422.1"/>
    <property type="match status" value="1"/>
</dbReference>
<feature type="compositionally biased region" description="Basic and acidic residues" evidence="4">
    <location>
        <begin position="139"/>
        <end position="156"/>
    </location>
</feature>
<dbReference type="AlphaFoldDB" id="A0AAU2V8J9"/>
<dbReference type="PANTHER" id="PTHR30308">
    <property type="entry name" value="TMRNA-BINDING COMPONENT OF TRANS-TRANSLATION TAGGING COMPLEX"/>
    <property type="match status" value="1"/>
</dbReference>
<dbReference type="PANTHER" id="PTHR30308:SF2">
    <property type="entry name" value="SSRA-BINDING PROTEIN"/>
    <property type="match status" value="1"/>
</dbReference>
<dbReference type="Gene3D" id="2.40.280.10">
    <property type="match status" value="1"/>
</dbReference>
<dbReference type="InterPro" id="IPR020081">
    <property type="entry name" value="SsrA-bd_prot_CS"/>
</dbReference>
<comment type="similarity">
    <text evidence="3">Belongs to the SmpB family.</text>
</comment>
<dbReference type="CDD" id="cd09294">
    <property type="entry name" value="SmpB"/>
    <property type="match status" value="1"/>
</dbReference>
<dbReference type="InterPro" id="IPR000037">
    <property type="entry name" value="SsrA-bd_prot"/>
</dbReference>
<dbReference type="GO" id="GO:0070930">
    <property type="term" value="P:trans-translation-dependent protein tagging"/>
    <property type="evidence" value="ECO:0007669"/>
    <property type="project" value="TreeGrafter"/>
</dbReference>
<gene>
    <name evidence="3 5" type="primary">smpB</name>
    <name evidence="5" type="ORF">OG549_25215</name>
</gene>
<comment type="function">
    <text evidence="3">Required for rescue of stalled ribosomes mediated by trans-translation. Binds to transfer-messenger RNA (tmRNA), required for stable association of tmRNA with ribosomes. tmRNA and SmpB together mimic tRNA shape, replacing the anticodon stem-loop with SmpB. tmRNA is encoded by the ssrA gene; the 2 termini fold to resemble tRNA(Ala) and it encodes a 'tag peptide', a short internal open reading frame. During trans-translation Ala-aminoacylated tmRNA acts like a tRNA, entering the A-site of stalled ribosomes, displacing the stalled mRNA. The ribosome then switches to translate the ORF on the tmRNA; the nascent peptide is terminated with the 'tag peptide' encoded by the tmRNA and targeted for degradation. The ribosome is freed to recommence translation, which seems to be the essential function of trans-translation.</text>
</comment>
<name>A0AAU2V8J9_9ACTN</name>
<dbReference type="EMBL" id="CP108318">
    <property type="protein sequence ID" value="WTW63680.1"/>
    <property type="molecule type" value="Genomic_DNA"/>
</dbReference>